<evidence type="ECO:0000313" key="1">
    <source>
        <dbReference type="EMBL" id="KAI4386797.1"/>
    </source>
</evidence>
<accession>A0ACB9SF36</accession>
<name>A0ACB9SF36_9MYRT</name>
<dbReference type="EMBL" id="CM042881">
    <property type="protein sequence ID" value="KAI4386797.1"/>
    <property type="molecule type" value="Genomic_DNA"/>
</dbReference>
<organism evidence="1 2">
    <name type="scientific">Melastoma candidum</name>
    <dbReference type="NCBI Taxonomy" id="119954"/>
    <lineage>
        <taxon>Eukaryota</taxon>
        <taxon>Viridiplantae</taxon>
        <taxon>Streptophyta</taxon>
        <taxon>Embryophyta</taxon>
        <taxon>Tracheophyta</taxon>
        <taxon>Spermatophyta</taxon>
        <taxon>Magnoliopsida</taxon>
        <taxon>eudicotyledons</taxon>
        <taxon>Gunneridae</taxon>
        <taxon>Pentapetalae</taxon>
        <taxon>rosids</taxon>
        <taxon>malvids</taxon>
        <taxon>Myrtales</taxon>
        <taxon>Melastomataceae</taxon>
        <taxon>Melastomatoideae</taxon>
        <taxon>Melastomateae</taxon>
        <taxon>Melastoma</taxon>
    </lineage>
</organism>
<keyword evidence="2" id="KW-1185">Reference proteome</keyword>
<dbReference type="Proteomes" id="UP001057402">
    <property type="component" value="Chromosome 2"/>
</dbReference>
<gene>
    <name evidence="1" type="ORF">MLD38_004699</name>
</gene>
<sequence>MARLTGSRSSFYTHYPGHADFNSYIKCNFVIYFEGSFQELNNSKKRITPSMKWEQVKEILGDSGRAAIQTQGSSSNPFGSTFVYGYQNNAFEVMKNGYIATVTLFKYNLDAAR</sequence>
<evidence type="ECO:0000313" key="2">
    <source>
        <dbReference type="Proteomes" id="UP001057402"/>
    </source>
</evidence>
<proteinExistence type="predicted"/>
<protein>
    <submittedName>
        <fullName evidence="1">Uncharacterized protein</fullName>
    </submittedName>
</protein>
<comment type="caution">
    <text evidence="1">The sequence shown here is derived from an EMBL/GenBank/DDBJ whole genome shotgun (WGS) entry which is preliminary data.</text>
</comment>
<reference evidence="2" key="1">
    <citation type="journal article" date="2023" name="Front. Plant Sci.">
        <title>Chromosomal-level genome assembly of Melastoma candidum provides insights into trichome evolution.</title>
        <authorList>
            <person name="Zhong Y."/>
            <person name="Wu W."/>
            <person name="Sun C."/>
            <person name="Zou P."/>
            <person name="Liu Y."/>
            <person name="Dai S."/>
            <person name="Zhou R."/>
        </authorList>
    </citation>
    <scope>NUCLEOTIDE SEQUENCE [LARGE SCALE GENOMIC DNA]</scope>
</reference>